<keyword evidence="5" id="KW-1133">Transmembrane helix</keyword>
<dbReference type="PANTHER" id="PTHR32089">
    <property type="entry name" value="METHYL-ACCEPTING CHEMOTAXIS PROTEIN MCPB"/>
    <property type="match status" value="1"/>
</dbReference>
<keyword evidence="5" id="KW-0472">Membrane</keyword>
<keyword evidence="2 4" id="KW-0807">Transducer</keyword>
<organism evidence="8 9">
    <name type="scientific">Alteromonas halophila</name>
    <dbReference type="NCBI Taxonomy" id="516698"/>
    <lineage>
        <taxon>Bacteria</taxon>
        <taxon>Pseudomonadati</taxon>
        <taxon>Pseudomonadota</taxon>
        <taxon>Gammaproteobacteria</taxon>
        <taxon>Alteromonadales</taxon>
        <taxon>Alteromonadaceae</taxon>
        <taxon>Alteromonas/Salinimonas group</taxon>
        <taxon>Alteromonas</taxon>
    </lineage>
</organism>
<keyword evidence="5" id="KW-0812">Transmembrane</keyword>
<evidence type="ECO:0000256" key="5">
    <source>
        <dbReference type="SAM" id="Phobius"/>
    </source>
</evidence>
<evidence type="ECO:0000259" key="7">
    <source>
        <dbReference type="PROSITE" id="PS50885"/>
    </source>
</evidence>
<evidence type="ECO:0000259" key="6">
    <source>
        <dbReference type="PROSITE" id="PS50111"/>
    </source>
</evidence>
<proteinExistence type="inferred from homology"/>
<feature type="domain" description="Methyl-accepting transducer" evidence="6">
    <location>
        <begin position="136"/>
        <end position="372"/>
    </location>
</feature>
<evidence type="ECO:0000256" key="3">
    <source>
        <dbReference type="ARBA" id="ARBA00029447"/>
    </source>
</evidence>
<dbReference type="Gene3D" id="1.10.287.950">
    <property type="entry name" value="Methyl-accepting chemotaxis protein"/>
    <property type="match status" value="1"/>
</dbReference>
<dbReference type="Pfam" id="PF00672">
    <property type="entry name" value="HAMP"/>
    <property type="match status" value="1"/>
</dbReference>
<comment type="caution">
    <text evidence="8">The sequence shown here is derived from an EMBL/GenBank/DDBJ whole genome shotgun (WGS) entry which is preliminary data.</text>
</comment>
<dbReference type="SUPFAM" id="SSF58104">
    <property type="entry name" value="Methyl-accepting chemotaxis protein (MCP) signaling domain"/>
    <property type="match status" value="1"/>
</dbReference>
<accession>A0A918MXG4</accession>
<feature type="domain" description="HAMP" evidence="7">
    <location>
        <begin position="77"/>
        <end position="131"/>
    </location>
</feature>
<gene>
    <name evidence="8" type="ORF">GCM10007391_13250</name>
</gene>
<dbReference type="GO" id="GO:0016020">
    <property type="term" value="C:membrane"/>
    <property type="evidence" value="ECO:0007669"/>
    <property type="project" value="UniProtKB-SubCell"/>
</dbReference>
<dbReference type="SMART" id="SM00304">
    <property type="entry name" value="HAMP"/>
    <property type="match status" value="1"/>
</dbReference>
<dbReference type="GO" id="GO:0006935">
    <property type="term" value="P:chemotaxis"/>
    <property type="evidence" value="ECO:0007669"/>
    <property type="project" value="InterPro"/>
</dbReference>
<comment type="similarity">
    <text evidence="3">Belongs to the methyl-accepting chemotaxis (MCP) protein family.</text>
</comment>
<dbReference type="PANTHER" id="PTHR32089:SF112">
    <property type="entry name" value="LYSOZYME-LIKE PROTEIN-RELATED"/>
    <property type="match status" value="1"/>
</dbReference>
<dbReference type="EMBL" id="BMXP01000002">
    <property type="protein sequence ID" value="GGW81425.1"/>
    <property type="molecule type" value="Genomic_DNA"/>
</dbReference>
<reference evidence="8" key="1">
    <citation type="journal article" date="2014" name="Int. J. Syst. Evol. Microbiol.">
        <title>Complete genome sequence of Corynebacterium casei LMG S-19264T (=DSM 44701T), isolated from a smear-ripened cheese.</title>
        <authorList>
            <consortium name="US DOE Joint Genome Institute (JGI-PGF)"/>
            <person name="Walter F."/>
            <person name="Albersmeier A."/>
            <person name="Kalinowski J."/>
            <person name="Ruckert C."/>
        </authorList>
    </citation>
    <scope>NUCLEOTIDE SEQUENCE</scope>
    <source>
        <strain evidence="8">KCTC 22164</strain>
    </source>
</reference>
<dbReference type="InterPro" id="IPR004089">
    <property type="entry name" value="MCPsignal_dom"/>
</dbReference>
<sequence>MFRNLYSTIEKTFFFTLNRKIIGNVLFLFLFQLASFFLLYQYASGAQDSRESLKFWSLVLFIGSVLCVAFTIFYLHYLIVRPVKALLASLNNINHTRGNLSGQLPAFTRDEFRELSDAYNLFVENLAALMLQIHTQAQQGSLANEEVALTVQDTYGNADRQKQLSHDVAAASEDISNSIQDIVGASETVSDRNQHNMTSANQASDQLQHCQRQITRINALLSQFSQTVDGLQENAGNVRNILKMVEEFADQTNLLALNAAIEAARAGESGRGFAVVADEVRTLSAKVADATGQISRFLTDMESLVENTQKESTKVMGESEDMREQLDNTATTFTTMVEDFERNTREIDNILSAVGSLKDKYTHTEHSVSDIRKLSDQVQHQMQEVDRQAKQAQALSGNTSEQLARFIE</sequence>
<dbReference type="Pfam" id="PF00015">
    <property type="entry name" value="MCPsignal"/>
    <property type="match status" value="1"/>
</dbReference>
<dbReference type="InterPro" id="IPR003660">
    <property type="entry name" value="HAMP_dom"/>
</dbReference>
<feature type="transmembrane region" description="Helical" evidence="5">
    <location>
        <begin position="21"/>
        <end position="43"/>
    </location>
</feature>
<evidence type="ECO:0000256" key="2">
    <source>
        <dbReference type="ARBA" id="ARBA00023224"/>
    </source>
</evidence>
<evidence type="ECO:0000313" key="8">
    <source>
        <dbReference type="EMBL" id="GGW81425.1"/>
    </source>
</evidence>
<dbReference type="PRINTS" id="PR00260">
    <property type="entry name" value="CHEMTRNSDUCR"/>
</dbReference>
<keyword evidence="9" id="KW-1185">Reference proteome</keyword>
<dbReference type="PROSITE" id="PS50111">
    <property type="entry name" value="CHEMOTAXIS_TRANSDUC_2"/>
    <property type="match status" value="1"/>
</dbReference>
<dbReference type="Proteomes" id="UP000631300">
    <property type="component" value="Unassembled WGS sequence"/>
</dbReference>
<dbReference type="CDD" id="cd06225">
    <property type="entry name" value="HAMP"/>
    <property type="match status" value="1"/>
</dbReference>
<comment type="subcellular location">
    <subcellularLocation>
        <location evidence="1">Membrane</location>
    </subcellularLocation>
</comment>
<dbReference type="AlphaFoldDB" id="A0A918MXG4"/>
<dbReference type="InterPro" id="IPR004090">
    <property type="entry name" value="Chemotax_Me-accpt_rcpt"/>
</dbReference>
<dbReference type="GO" id="GO:0007165">
    <property type="term" value="P:signal transduction"/>
    <property type="evidence" value="ECO:0007669"/>
    <property type="project" value="UniProtKB-KW"/>
</dbReference>
<feature type="transmembrane region" description="Helical" evidence="5">
    <location>
        <begin position="55"/>
        <end position="80"/>
    </location>
</feature>
<dbReference type="GO" id="GO:0004888">
    <property type="term" value="F:transmembrane signaling receptor activity"/>
    <property type="evidence" value="ECO:0007669"/>
    <property type="project" value="InterPro"/>
</dbReference>
<reference evidence="8" key="2">
    <citation type="submission" date="2020-09" db="EMBL/GenBank/DDBJ databases">
        <authorList>
            <person name="Sun Q."/>
            <person name="Kim S."/>
        </authorList>
    </citation>
    <scope>NUCLEOTIDE SEQUENCE</scope>
    <source>
        <strain evidence="8">KCTC 22164</strain>
    </source>
</reference>
<dbReference type="PROSITE" id="PS50885">
    <property type="entry name" value="HAMP"/>
    <property type="match status" value="1"/>
</dbReference>
<evidence type="ECO:0000256" key="1">
    <source>
        <dbReference type="ARBA" id="ARBA00004370"/>
    </source>
</evidence>
<protein>
    <recommendedName>
        <fullName evidence="10">Methyl-accepting chemotaxis protein</fullName>
    </recommendedName>
</protein>
<name>A0A918MXG4_9ALTE</name>
<evidence type="ECO:0000256" key="4">
    <source>
        <dbReference type="PROSITE-ProRule" id="PRU00284"/>
    </source>
</evidence>
<dbReference type="RefSeq" id="WP_189404597.1">
    <property type="nucleotide sequence ID" value="NZ_BMXP01000002.1"/>
</dbReference>
<evidence type="ECO:0008006" key="10">
    <source>
        <dbReference type="Google" id="ProtNLM"/>
    </source>
</evidence>
<dbReference type="SMART" id="SM00283">
    <property type="entry name" value="MA"/>
    <property type="match status" value="1"/>
</dbReference>
<evidence type="ECO:0000313" key="9">
    <source>
        <dbReference type="Proteomes" id="UP000631300"/>
    </source>
</evidence>